<reference evidence="1 2" key="1">
    <citation type="submission" date="2017-11" db="EMBL/GenBank/DDBJ databases">
        <title>Draft Genome Sequence of Methylobacter psychrotolerans Sph1T, an Obligate Methanotroph from Low-Temperature Environments.</title>
        <authorList>
            <person name="Oshkin I.Y."/>
            <person name="Miroshnikov K."/>
            <person name="Belova S.E."/>
            <person name="Korzhenkov A."/>
            <person name="Toshchakov S.V."/>
            <person name="Dedysh S.N."/>
        </authorList>
    </citation>
    <scope>NUCLEOTIDE SEQUENCE [LARGE SCALE GENOMIC DNA]</scope>
    <source>
        <strain evidence="1 2">Sph1</strain>
    </source>
</reference>
<name>A0A2S5CIY6_9GAMM</name>
<dbReference type="RefSeq" id="WP_211299258.1">
    <property type="nucleotide sequence ID" value="NZ_PGFZ01000009.1"/>
</dbReference>
<accession>A0A2S5CIY6</accession>
<comment type="caution">
    <text evidence="1">The sequence shown here is derived from an EMBL/GenBank/DDBJ whole genome shotgun (WGS) entry which is preliminary data.</text>
</comment>
<evidence type="ECO:0000313" key="1">
    <source>
        <dbReference type="EMBL" id="POZ50717.1"/>
    </source>
</evidence>
<proteinExistence type="predicted"/>
<dbReference type="EMBL" id="PGFZ01000009">
    <property type="protein sequence ID" value="POZ50717.1"/>
    <property type="molecule type" value="Genomic_DNA"/>
</dbReference>
<sequence length="87" mass="9558">MALDNLTEKDMVDYAYTIRDKLSENRTVMKQIENNSPEQALPGDFNKAIDDGIIDSGEAHQNQMLQLLSDPAKVASFAGVVFDLLAG</sequence>
<gene>
    <name evidence="1" type="ORF">AADEFJLK_03614</name>
</gene>
<dbReference type="Proteomes" id="UP000237423">
    <property type="component" value="Unassembled WGS sequence"/>
</dbReference>
<organism evidence="1 2">
    <name type="scientific">Methylovulum psychrotolerans</name>
    <dbReference type="NCBI Taxonomy" id="1704499"/>
    <lineage>
        <taxon>Bacteria</taxon>
        <taxon>Pseudomonadati</taxon>
        <taxon>Pseudomonadota</taxon>
        <taxon>Gammaproteobacteria</taxon>
        <taxon>Methylococcales</taxon>
        <taxon>Methylococcaceae</taxon>
        <taxon>Methylovulum</taxon>
    </lineage>
</organism>
<evidence type="ECO:0000313" key="2">
    <source>
        <dbReference type="Proteomes" id="UP000237423"/>
    </source>
</evidence>
<dbReference type="AlphaFoldDB" id="A0A2S5CIY6"/>
<protein>
    <submittedName>
        <fullName evidence="1">Uncharacterized protein</fullName>
    </submittedName>
</protein>